<comment type="caution">
    <text evidence="3">The sequence shown here is derived from an EMBL/GenBank/DDBJ whole genome shotgun (WGS) entry which is preliminary data.</text>
</comment>
<dbReference type="PANTHER" id="PTHR34475:SF1">
    <property type="entry name" value="CYTOSKELETON PROTEIN RODZ"/>
    <property type="match status" value="1"/>
</dbReference>
<keyword evidence="1" id="KW-0812">Transmembrane</keyword>
<dbReference type="RefSeq" id="WP_095498471.1">
    <property type="nucleotide sequence ID" value="NZ_BSPO01000003.1"/>
</dbReference>
<dbReference type="AlphaFoldDB" id="A0AA37TTC3"/>
<gene>
    <name evidence="3" type="primary">yfgA</name>
    <name evidence="3" type="ORF">GCM10007894_20190</name>
</gene>
<dbReference type="Pfam" id="PF13464">
    <property type="entry name" value="RodZ_C"/>
    <property type="match status" value="1"/>
</dbReference>
<dbReference type="SUPFAM" id="SSF47413">
    <property type="entry name" value="lambda repressor-like DNA-binding domains"/>
    <property type="match status" value="1"/>
</dbReference>
<feature type="domain" description="HTH cro/C1-type" evidence="2">
    <location>
        <begin position="28"/>
        <end position="60"/>
    </location>
</feature>
<evidence type="ECO:0000259" key="2">
    <source>
        <dbReference type="PROSITE" id="PS50943"/>
    </source>
</evidence>
<dbReference type="Proteomes" id="UP001157439">
    <property type="component" value="Unassembled WGS sequence"/>
</dbReference>
<evidence type="ECO:0000313" key="4">
    <source>
        <dbReference type="Proteomes" id="UP001157439"/>
    </source>
</evidence>
<dbReference type="Gene3D" id="1.10.260.40">
    <property type="entry name" value="lambda repressor-like DNA-binding domains"/>
    <property type="match status" value="1"/>
</dbReference>
<protein>
    <submittedName>
        <fullName evidence="3">Membrane protein</fullName>
    </submittedName>
</protein>
<keyword evidence="4" id="KW-1185">Reference proteome</keyword>
<sequence>MTNQATNEHEPTIDEQQELLPFSVGQMLQEARTAEGMTVEQVANRLKLRVSLISELEQDNFDNIPNNTYVKGYVTNYARVVGLNVSDIQAVLQQQLIHTDHDMTSFSRKTSKQALDKRITLVSYLVFLVLFCLLVLWWIQRDETPVGPDFSQAPQEELAAQVAVNDPIEPMNESERLLQEAAQLESSLTSIAVDAQSDADASITSVEADKDNASEPEATAAIEPEYAVLLIKVAEECWMQVSDASGSMLVNGLKKSGSQIEVSVQPPLNFVIGAPNSVSITLNGETVDLSQYQDRVARFTYPLGES</sequence>
<dbReference type="InterPro" id="IPR010982">
    <property type="entry name" value="Lambda_DNA-bd_dom_sf"/>
</dbReference>
<dbReference type="InterPro" id="IPR025194">
    <property type="entry name" value="RodZ-like_C"/>
</dbReference>
<organism evidence="3 4">
    <name type="scientific">Paraferrimonas haliotis</name>
    <dbReference type="NCBI Taxonomy" id="2013866"/>
    <lineage>
        <taxon>Bacteria</taxon>
        <taxon>Pseudomonadati</taxon>
        <taxon>Pseudomonadota</taxon>
        <taxon>Gammaproteobacteria</taxon>
        <taxon>Alteromonadales</taxon>
        <taxon>Ferrimonadaceae</taxon>
        <taxon>Paraferrimonas</taxon>
    </lineage>
</organism>
<feature type="transmembrane region" description="Helical" evidence="1">
    <location>
        <begin position="119"/>
        <end position="139"/>
    </location>
</feature>
<dbReference type="InterPro" id="IPR001387">
    <property type="entry name" value="Cro/C1-type_HTH"/>
</dbReference>
<evidence type="ECO:0000256" key="1">
    <source>
        <dbReference type="SAM" id="Phobius"/>
    </source>
</evidence>
<reference evidence="3 4" key="1">
    <citation type="journal article" date="2014" name="Int. J. Syst. Evol. Microbiol.">
        <title>Complete genome sequence of Corynebacterium casei LMG S-19264T (=DSM 44701T), isolated from a smear-ripened cheese.</title>
        <authorList>
            <consortium name="US DOE Joint Genome Institute (JGI-PGF)"/>
            <person name="Walter F."/>
            <person name="Albersmeier A."/>
            <person name="Kalinowski J."/>
            <person name="Ruckert C."/>
        </authorList>
    </citation>
    <scope>NUCLEOTIDE SEQUENCE [LARGE SCALE GENOMIC DNA]</scope>
    <source>
        <strain evidence="3 4">NBRC 112785</strain>
    </source>
</reference>
<dbReference type="InterPro" id="IPR050400">
    <property type="entry name" value="Bact_Cytoskel_RodZ"/>
</dbReference>
<dbReference type="GO" id="GO:0003677">
    <property type="term" value="F:DNA binding"/>
    <property type="evidence" value="ECO:0007669"/>
    <property type="project" value="InterPro"/>
</dbReference>
<dbReference type="EMBL" id="BSPO01000003">
    <property type="protein sequence ID" value="GLS84042.1"/>
    <property type="molecule type" value="Genomic_DNA"/>
</dbReference>
<accession>A0AA37TTC3</accession>
<name>A0AA37TTC3_9GAMM</name>
<dbReference type="Pfam" id="PF13413">
    <property type="entry name" value="HTH_25"/>
    <property type="match status" value="1"/>
</dbReference>
<dbReference type="PANTHER" id="PTHR34475">
    <property type="match status" value="1"/>
</dbReference>
<dbReference type="CDD" id="cd00093">
    <property type="entry name" value="HTH_XRE"/>
    <property type="match status" value="1"/>
</dbReference>
<proteinExistence type="predicted"/>
<dbReference type="PROSITE" id="PS50943">
    <property type="entry name" value="HTH_CROC1"/>
    <property type="match status" value="1"/>
</dbReference>
<keyword evidence="1" id="KW-1133">Transmembrane helix</keyword>
<keyword evidence="1" id="KW-0472">Membrane</keyword>
<evidence type="ECO:0000313" key="3">
    <source>
        <dbReference type="EMBL" id="GLS84042.1"/>
    </source>
</evidence>